<evidence type="ECO:0000256" key="1">
    <source>
        <dbReference type="ARBA" id="ARBA00022857"/>
    </source>
</evidence>
<reference evidence="5" key="2">
    <citation type="journal article" date="2018" name="Nat. Commun.">
        <title>Extreme sensitivity to ultraviolet light in the fungal pathogen causing white-nose syndrome of bats.</title>
        <authorList>
            <person name="Palmer J.M."/>
            <person name="Drees K.P."/>
            <person name="Foster J.T."/>
            <person name="Lindner D.L."/>
        </authorList>
    </citation>
    <scope>NUCLEOTIDE SEQUENCE [LARGE SCALE GENOMIC DNA]</scope>
    <source>
        <strain evidence="5">UAMH 10579</strain>
    </source>
</reference>
<dbReference type="EMBL" id="KV460272">
    <property type="protein sequence ID" value="OBT92174.1"/>
    <property type="molecule type" value="Genomic_DNA"/>
</dbReference>
<dbReference type="InterPro" id="IPR045312">
    <property type="entry name" value="PCBER-like"/>
</dbReference>
<dbReference type="Gene3D" id="3.40.50.720">
    <property type="entry name" value="NAD(P)-binding Rossmann-like Domain"/>
    <property type="match status" value="1"/>
</dbReference>
<dbReference type="STRING" id="342668.A0A1B8G8L9"/>
<reference evidence="4 5" key="1">
    <citation type="submission" date="2016-03" db="EMBL/GenBank/DDBJ databases">
        <title>Comparative genomics of Pseudogymnoascus destructans, the fungus causing white-nose syndrome of bats.</title>
        <authorList>
            <person name="Palmer J.M."/>
            <person name="Drees K.P."/>
            <person name="Foster J.T."/>
            <person name="Lindner D.L."/>
        </authorList>
    </citation>
    <scope>NUCLEOTIDE SEQUENCE [LARGE SCALE GENOMIC DNA]</scope>
    <source>
        <strain evidence="4 5">UAMH 10579</strain>
    </source>
</reference>
<dbReference type="OrthoDB" id="9974981at2759"/>
<evidence type="ECO:0000259" key="3">
    <source>
        <dbReference type="Pfam" id="PF05368"/>
    </source>
</evidence>
<dbReference type="PANTHER" id="PTHR47706">
    <property type="entry name" value="NMRA-LIKE FAMILY PROTEIN"/>
    <property type="match status" value="1"/>
</dbReference>
<dbReference type="CDD" id="cd05259">
    <property type="entry name" value="PCBER_SDR_a"/>
    <property type="match status" value="1"/>
</dbReference>
<dbReference type="InterPro" id="IPR051609">
    <property type="entry name" value="NmrA/Isoflavone_reductase-like"/>
</dbReference>
<proteinExistence type="predicted"/>
<dbReference type="Proteomes" id="UP000091956">
    <property type="component" value="Unassembled WGS sequence"/>
</dbReference>
<dbReference type="Pfam" id="PF05368">
    <property type="entry name" value="NmrA"/>
    <property type="match status" value="1"/>
</dbReference>
<keyword evidence="5" id="KW-1185">Reference proteome</keyword>
<dbReference type="SUPFAM" id="SSF51735">
    <property type="entry name" value="NAD(P)-binding Rossmann-fold domains"/>
    <property type="match status" value="1"/>
</dbReference>
<dbReference type="InterPro" id="IPR036291">
    <property type="entry name" value="NAD(P)-bd_dom_sf"/>
</dbReference>
<dbReference type="RefSeq" id="XP_018125907.1">
    <property type="nucleotide sequence ID" value="XM_018279461.2"/>
</dbReference>
<evidence type="ECO:0000313" key="4">
    <source>
        <dbReference type="EMBL" id="OBT92174.1"/>
    </source>
</evidence>
<protein>
    <recommendedName>
        <fullName evidence="3">NmrA-like domain-containing protein</fullName>
    </recommendedName>
</protein>
<evidence type="ECO:0000313" key="5">
    <source>
        <dbReference type="Proteomes" id="UP000091956"/>
    </source>
</evidence>
<accession>A0A1B8G8L9</accession>
<keyword evidence="1" id="KW-0521">NADP</keyword>
<sequence>MTAIRNIAIAGASGDLGSPILHALISSNVFNITVLTRDSSKAQFPPSTRVIRVDYTSIPSLTAALHNQDAVISALTSSAMDTQDLLIKASIAAGVKRFIPSEFSSNIGNPKSATLPVYQSKIAVHELLKRLASENPGFTYTLIRNGPFLDWCLMKGVFVDFKGTTTPFYDGGDRRFSTTTLNTIGRAVVGVLLHLDETKNRAVFIHDLVTTQREILGMAEKLAPGRTWTPVDVSTADMEAVAQGNYAKGVVDLGASMGFLMRAVFGEGYGGEFEEVDNEMLGIPLKTDDELEGLVGAALATLEA</sequence>
<organism evidence="4 5">
    <name type="scientific">Pseudogymnoascus verrucosus</name>
    <dbReference type="NCBI Taxonomy" id="342668"/>
    <lineage>
        <taxon>Eukaryota</taxon>
        <taxon>Fungi</taxon>
        <taxon>Dikarya</taxon>
        <taxon>Ascomycota</taxon>
        <taxon>Pezizomycotina</taxon>
        <taxon>Leotiomycetes</taxon>
        <taxon>Thelebolales</taxon>
        <taxon>Thelebolaceae</taxon>
        <taxon>Pseudogymnoascus</taxon>
    </lineage>
</organism>
<keyword evidence="2" id="KW-0560">Oxidoreductase</keyword>
<dbReference type="PANTHER" id="PTHR47706:SF1">
    <property type="entry name" value="CIPA-LIKE, PUTATIVE (AFU_ORTHOLOGUE AFUA_1G12460)-RELATED"/>
    <property type="match status" value="1"/>
</dbReference>
<dbReference type="InterPro" id="IPR008030">
    <property type="entry name" value="NmrA-like"/>
</dbReference>
<evidence type="ECO:0000256" key="2">
    <source>
        <dbReference type="ARBA" id="ARBA00023002"/>
    </source>
</evidence>
<feature type="domain" description="NmrA-like" evidence="3">
    <location>
        <begin position="6"/>
        <end position="221"/>
    </location>
</feature>
<dbReference type="AlphaFoldDB" id="A0A1B8G8L9"/>
<gene>
    <name evidence="4" type="ORF">VE01_10054</name>
</gene>
<name>A0A1B8G8L9_9PEZI</name>
<dbReference type="GeneID" id="28843440"/>
<dbReference type="GO" id="GO:0016491">
    <property type="term" value="F:oxidoreductase activity"/>
    <property type="evidence" value="ECO:0007669"/>
    <property type="project" value="UniProtKB-KW"/>
</dbReference>
<dbReference type="Gene3D" id="3.90.25.10">
    <property type="entry name" value="UDP-galactose 4-epimerase, domain 1"/>
    <property type="match status" value="1"/>
</dbReference>